<evidence type="ECO:0000313" key="12">
    <source>
        <dbReference type="Proteomes" id="UP000004995"/>
    </source>
</evidence>
<name>K3ZDK0_SETIT</name>
<dbReference type="eggNOG" id="KOG0392">
    <property type="taxonomic scope" value="Eukaryota"/>
</dbReference>
<feature type="repeat" description="HEAT" evidence="9">
    <location>
        <begin position="792"/>
        <end position="827"/>
    </location>
</feature>
<reference evidence="11" key="2">
    <citation type="submission" date="2018-08" db="UniProtKB">
        <authorList>
            <consortium name="EnsemblPlants"/>
        </authorList>
    </citation>
    <scope>IDENTIFICATION</scope>
    <source>
        <strain evidence="11">Yugu1</strain>
    </source>
</reference>
<dbReference type="Gene3D" id="3.40.50.10810">
    <property type="entry name" value="Tandem AAA-ATPase domain"/>
    <property type="match status" value="1"/>
</dbReference>
<reference evidence="12" key="1">
    <citation type="journal article" date="2012" name="Nat. Biotechnol.">
        <title>Reference genome sequence of the model plant Setaria.</title>
        <authorList>
            <person name="Bennetzen J.L."/>
            <person name="Schmutz J."/>
            <person name="Wang H."/>
            <person name="Percifield R."/>
            <person name="Hawkins J."/>
            <person name="Pontaroli A.C."/>
            <person name="Estep M."/>
            <person name="Feng L."/>
            <person name="Vaughn J.N."/>
            <person name="Grimwood J."/>
            <person name="Jenkins J."/>
            <person name="Barry K."/>
            <person name="Lindquist E."/>
            <person name="Hellsten U."/>
            <person name="Deshpande S."/>
            <person name="Wang X."/>
            <person name="Wu X."/>
            <person name="Mitros T."/>
            <person name="Triplett J."/>
            <person name="Yang X."/>
            <person name="Ye C.Y."/>
            <person name="Mauro-Herrera M."/>
            <person name="Wang L."/>
            <person name="Li P."/>
            <person name="Sharma M."/>
            <person name="Sharma R."/>
            <person name="Ronald P.C."/>
            <person name="Panaud O."/>
            <person name="Kellogg E.A."/>
            <person name="Brutnell T.P."/>
            <person name="Doust A.N."/>
            <person name="Tuskan G.A."/>
            <person name="Rokhsar D."/>
            <person name="Devos K.M."/>
        </authorList>
    </citation>
    <scope>NUCLEOTIDE SEQUENCE [LARGE SCALE GENOMIC DNA]</scope>
    <source>
        <strain evidence="12">cv. Yugu1</strain>
    </source>
</reference>
<evidence type="ECO:0000256" key="9">
    <source>
        <dbReference type="PROSITE-ProRule" id="PRU00103"/>
    </source>
</evidence>
<dbReference type="SMART" id="SM00490">
    <property type="entry name" value="HELICc"/>
    <property type="match status" value="1"/>
</dbReference>
<dbReference type="SUPFAM" id="SSF48371">
    <property type="entry name" value="ARM repeat"/>
    <property type="match status" value="1"/>
</dbReference>
<evidence type="ECO:0000259" key="10">
    <source>
        <dbReference type="PROSITE" id="PS51192"/>
    </source>
</evidence>
<sequence length="1259" mass="139526">GSTQATRFAAARQIGEIAKSHPQELNALLKKDASDITMDEDNLEYSENGRWPFQQFVDQLIHDMFDPSACAGVYFPDLSLPSSILDGKTNFDSLKRAHGIDLNEDVHVEHLEPASKRHKKEANPSEFMYMDYDKEIVNGGYSKTEADLSNVPIVSTGELSSAHVKVEPEFCVDDSTDPCKGDSSCKPVHEKLNSISNPSSHMHAPENSKFMKLMKLAKYSYMKNWEFLQDCAIRFLCVLSLDRFGDYVSDQVVAPVRETCAQALGAVLKYMHPSLRRQEWEVRHGSLLGIKYLVAVRQEMLKDLLDYVIHACKAGLEDPDDDVRAVAAEALIPAADSLEKLLEVGNTGSLSGTTPSKFWPTSILGSRSRAAAKIRSAGLEHEYTRMISFGSTGESTSHERHFDVPTSVSKIIVGADSDKSVTHTRVLTSMALGLFASKLPVDSWQVVLSPLANDLMSLSGVQRQVASMVIVSWFKDLRGRDPVSVGALLAFLSSVKEWLLDLLTCSDPALPTKDSVLPYSELSRTYTKMRNEANNLIHSIDSCAAFKDCISGVNLNVDMLSVDDAINFASKLLLPSESDLHSESEKTVLNNIESAKQGLLSTSGYLKCVQEEVLQDKAADALAELIFSCVGRKPGPNDKLTKNLCTLTCTDASETPQAAIINSMQVVEDQNLLSIGKRFGSHRSRGHTASGSEERSKMEGFISRRGSELAFKHLCEKFGPSLFEKLPKLWDCLTEFLKPVKSKDGLKDDTSIAQLGRSYEDKDPQSLINNIQVVRSITPHLAESLRPQLLSLLPCILGCVRHPHVAVRLAAARCITSMAKSLADDVMVLCMSDPDGSVRQTVTHSFAALVPLLPLSKGASLPGGLSERLSSSAEDVQFLEQLLDNSQIDDFKLNIDLSVELRRYQQEGINWLAFLRRFKLHGILCDDMGLGKTLQASAIVASDIAESRAQNDEKDPTSLIICPSTLVAHWEYEIEKYIDSSIMKPLQYVGSSQDRATLRSQFEKFNVIITSYDIIRKDIDFLGNIPWNYCVLDEGHIIKNSRSKITSAVKQLKAQHRLILSGTPIQFQATYGKPLLAAKDSKCSAKDAEAGILAMEALHKQVMPFLLRRTKDEVLSDLPEKIIQDRYCDLSLLQLKLYDKFSSSNAKEEVSTIVKANESEESAPQPKATRHVFQAFLDIIEKDLFQSHMRSVTYLRLDGSVEPEKRFEIVKAFNSDPTIDVLLLTTHVGGLGLNLTSADTLVFMEHDWNPMKDLQVSFA</sequence>
<accession>K3ZDK0</accession>
<keyword evidence="5" id="KW-0347">Helicase</keyword>
<dbReference type="PROSITE" id="PS50077">
    <property type="entry name" value="HEAT_REPEAT"/>
    <property type="match status" value="1"/>
</dbReference>
<dbReference type="PROSITE" id="PS51192">
    <property type="entry name" value="HELICASE_ATP_BIND_1"/>
    <property type="match status" value="1"/>
</dbReference>
<organism evidence="11 12">
    <name type="scientific">Setaria italica</name>
    <name type="common">Foxtail millet</name>
    <name type="synonym">Panicum italicum</name>
    <dbReference type="NCBI Taxonomy" id="4555"/>
    <lineage>
        <taxon>Eukaryota</taxon>
        <taxon>Viridiplantae</taxon>
        <taxon>Streptophyta</taxon>
        <taxon>Embryophyta</taxon>
        <taxon>Tracheophyta</taxon>
        <taxon>Spermatophyta</taxon>
        <taxon>Magnoliopsida</taxon>
        <taxon>Liliopsida</taxon>
        <taxon>Poales</taxon>
        <taxon>Poaceae</taxon>
        <taxon>PACMAD clade</taxon>
        <taxon>Panicoideae</taxon>
        <taxon>Panicodae</taxon>
        <taxon>Paniceae</taxon>
        <taxon>Cenchrinae</taxon>
        <taxon>Setaria</taxon>
    </lineage>
</organism>
<dbReference type="InterPro" id="IPR022707">
    <property type="entry name" value="Mot1_central_dom"/>
</dbReference>
<dbReference type="InParanoid" id="K3ZDK0"/>
<evidence type="ECO:0000256" key="4">
    <source>
        <dbReference type="ARBA" id="ARBA00022801"/>
    </source>
</evidence>
<dbReference type="Gene3D" id="1.25.10.10">
    <property type="entry name" value="Leucine-rich Repeat Variant"/>
    <property type="match status" value="2"/>
</dbReference>
<dbReference type="InterPro" id="IPR038718">
    <property type="entry name" value="SNF2-like_sf"/>
</dbReference>
<keyword evidence="2" id="KW-0677">Repeat</keyword>
<dbReference type="InterPro" id="IPR027417">
    <property type="entry name" value="P-loop_NTPase"/>
</dbReference>
<dbReference type="Pfam" id="PF02985">
    <property type="entry name" value="HEAT"/>
    <property type="match status" value="1"/>
</dbReference>
<dbReference type="InterPro" id="IPR000357">
    <property type="entry name" value="HEAT"/>
</dbReference>
<dbReference type="Pfam" id="PF00176">
    <property type="entry name" value="SNF2-rel_dom"/>
    <property type="match status" value="1"/>
</dbReference>
<dbReference type="GO" id="GO:0016887">
    <property type="term" value="F:ATP hydrolysis activity"/>
    <property type="evidence" value="ECO:0007669"/>
    <property type="project" value="InterPro"/>
</dbReference>
<dbReference type="EnsemblPlants" id="KQL14010">
    <property type="protein sequence ID" value="KQL14010"/>
    <property type="gene ID" value="SETIT_024638mg"/>
</dbReference>
<feature type="domain" description="Helicase ATP-binding" evidence="10">
    <location>
        <begin position="913"/>
        <end position="1082"/>
    </location>
</feature>
<keyword evidence="4" id="KW-0378">Hydrolase</keyword>
<dbReference type="InterPro" id="IPR044078">
    <property type="entry name" value="Mot1_ATP-bd"/>
</dbReference>
<comment type="subcellular location">
    <subcellularLocation>
        <location evidence="1">Nucleus</location>
    </subcellularLocation>
</comment>
<dbReference type="PANTHER" id="PTHR36498">
    <property type="entry name" value="TATA-BINDING PROTEIN-ASSOCIATED FACTOR 172"/>
    <property type="match status" value="1"/>
</dbReference>
<evidence type="ECO:0000256" key="2">
    <source>
        <dbReference type="ARBA" id="ARBA00022737"/>
    </source>
</evidence>
<evidence type="ECO:0000256" key="7">
    <source>
        <dbReference type="ARBA" id="ARBA00023125"/>
    </source>
</evidence>
<dbReference type="Pfam" id="PF12054">
    <property type="entry name" value="DUF3535"/>
    <property type="match status" value="1"/>
</dbReference>
<dbReference type="CDD" id="cd17999">
    <property type="entry name" value="DEXHc_Mot1"/>
    <property type="match status" value="1"/>
</dbReference>
<dbReference type="InterPro" id="IPR000330">
    <property type="entry name" value="SNF2_N"/>
</dbReference>
<evidence type="ECO:0000256" key="1">
    <source>
        <dbReference type="ARBA" id="ARBA00004123"/>
    </source>
</evidence>
<dbReference type="HOGENOM" id="CLU_000315_1_1_1"/>
<dbReference type="GO" id="GO:0003677">
    <property type="term" value="F:DNA binding"/>
    <property type="evidence" value="ECO:0007669"/>
    <property type="project" value="UniProtKB-KW"/>
</dbReference>
<evidence type="ECO:0000256" key="8">
    <source>
        <dbReference type="ARBA" id="ARBA00023242"/>
    </source>
</evidence>
<protein>
    <recommendedName>
        <fullName evidence="10">Helicase ATP-binding domain-containing protein</fullName>
    </recommendedName>
</protein>
<dbReference type="SUPFAM" id="SSF52540">
    <property type="entry name" value="P-loop containing nucleoside triphosphate hydrolases"/>
    <property type="match status" value="2"/>
</dbReference>
<proteinExistence type="predicted"/>
<dbReference type="Pfam" id="PF00271">
    <property type="entry name" value="Helicase_C"/>
    <property type="match status" value="1"/>
</dbReference>
<dbReference type="GO" id="GO:0017025">
    <property type="term" value="F:TBP-class protein binding"/>
    <property type="evidence" value="ECO:0007669"/>
    <property type="project" value="InterPro"/>
</dbReference>
<dbReference type="InterPro" id="IPR016024">
    <property type="entry name" value="ARM-type_fold"/>
</dbReference>
<dbReference type="PANTHER" id="PTHR36498:SF1">
    <property type="entry name" value="TATA-BINDING PROTEIN-ASSOCIATED FACTOR 172"/>
    <property type="match status" value="1"/>
</dbReference>
<keyword evidence="7" id="KW-0238">DNA-binding</keyword>
<dbReference type="Proteomes" id="UP000004995">
    <property type="component" value="Unassembled WGS sequence"/>
</dbReference>
<keyword evidence="6" id="KW-0067">ATP-binding</keyword>
<dbReference type="CDD" id="cd18793">
    <property type="entry name" value="SF2_C_SNF"/>
    <property type="match status" value="1"/>
</dbReference>
<evidence type="ECO:0000313" key="11">
    <source>
        <dbReference type="EnsemblPlants" id="KQL14010"/>
    </source>
</evidence>
<dbReference type="InterPro" id="IPR011989">
    <property type="entry name" value="ARM-like"/>
</dbReference>
<keyword evidence="8" id="KW-0539">Nucleus</keyword>
<evidence type="ECO:0000256" key="3">
    <source>
        <dbReference type="ARBA" id="ARBA00022741"/>
    </source>
</evidence>
<dbReference type="OMA" id="CMDASET"/>
<dbReference type="STRING" id="4555.K3ZDK0"/>
<dbReference type="InterPro" id="IPR021133">
    <property type="entry name" value="HEAT_type_2"/>
</dbReference>
<dbReference type="Gene3D" id="3.40.50.300">
    <property type="entry name" value="P-loop containing nucleotide triphosphate hydrolases"/>
    <property type="match status" value="1"/>
</dbReference>
<dbReference type="InterPro" id="IPR001650">
    <property type="entry name" value="Helicase_C-like"/>
</dbReference>
<keyword evidence="12" id="KW-1185">Reference proteome</keyword>
<dbReference type="GO" id="GO:0005634">
    <property type="term" value="C:nucleus"/>
    <property type="evidence" value="ECO:0007669"/>
    <property type="project" value="UniProtKB-SubCell"/>
</dbReference>
<evidence type="ECO:0000256" key="5">
    <source>
        <dbReference type="ARBA" id="ARBA00022806"/>
    </source>
</evidence>
<keyword evidence="3" id="KW-0547">Nucleotide-binding</keyword>
<dbReference type="AlphaFoldDB" id="K3ZDK0"/>
<dbReference type="SMART" id="SM00487">
    <property type="entry name" value="DEXDc"/>
    <property type="match status" value="1"/>
</dbReference>
<dbReference type="GO" id="GO:0005524">
    <property type="term" value="F:ATP binding"/>
    <property type="evidence" value="ECO:0007669"/>
    <property type="project" value="UniProtKB-KW"/>
</dbReference>
<dbReference type="InterPro" id="IPR014001">
    <property type="entry name" value="Helicase_ATP-bd"/>
</dbReference>
<dbReference type="Gramene" id="KQL14010">
    <property type="protein sequence ID" value="KQL14010"/>
    <property type="gene ID" value="SETIT_024638mg"/>
</dbReference>
<dbReference type="InterPro" id="IPR049730">
    <property type="entry name" value="SNF2/RAD54-like_C"/>
</dbReference>
<dbReference type="GO" id="GO:0004386">
    <property type="term" value="F:helicase activity"/>
    <property type="evidence" value="ECO:0007669"/>
    <property type="project" value="UniProtKB-KW"/>
</dbReference>
<evidence type="ECO:0000256" key="6">
    <source>
        <dbReference type="ARBA" id="ARBA00022840"/>
    </source>
</evidence>
<dbReference type="EMBL" id="AGNK02001504">
    <property type="status" value="NOT_ANNOTATED_CDS"/>
    <property type="molecule type" value="Genomic_DNA"/>
</dbReference>
<dbReference type="InterPro" id="IPR044972">
    <property type="entry name" value="Mot1"/>
</dbReference>